<dbReference type="Gene3D" id="3.30.70.100">
    <property type="match status" value="1"/>
</dbReference>
<dbReference type="AlphaFoldDB" id="A0A1I1MX18"/>
<sequence length="95" mass="11056">MTVLTIIADIRIKPDEVEPVLASYRNLIPQVLPEPGCLQYDLHQDNEDPAHLLFFENWESRELWLDHMKTDHLAAHQAATDDKIESLTIYEMTKL</sequence>
<gene>
    <name evidence="2" type="ORF">SAMN04488094_1112</name>
</gene>
<dbReference type="GO" id="GO:0004497">
    <property type="term" value="F:monooxygenase activity"/>
    <property type="evidence" value="ECO:0007669"/>
    <property type="project" value="UniProtKB-KW"/>
</dbReference>
<dbReference type="PROSITE" id="PS51725">
    <property type="entry name" value="ABM"/>
    <property type="match status" value="1"/>
</dbReference>
<keyword evidence="2" id="KW-0560">Oxidoreductase</keyword>
<dbReference type="EMBL" id="FOLG01000011">
    <property type="protein sequence ID" value="SFC89715.1"/>
    <property type="molecule type" value="Genomic_DNA"/>
</dbReference>
<organism evidence="2 3">
    <name type="scientific">Tropicimonas isoalkanivorans</name>
    <dbReference type="NCBI Taxonomy" id="441112"/>
    <lineage>
        <taxon>Bacteria</taxon>
        <taxon>Pseudomonadati</taxon>
        <taxon>Pseudomonadota</taxon>
        <taxon>Alphaproteobacteria</taxon>
        <taxon>Rhodobacterales</taxon>
        <taxon>Roseobacteraceae</taxon>
        <taxon>Tropicimonas</taxon>
    </lineage>
</organism>
<dbReference type="OrthoDB" id="287932at2"/>
<keyword evidence="2" id="KW-0503">Monooxygenase</keyword>
<dbReference type="InterPro" id="IPR011008">
    <property type="entry name" value="Dimeric_a/b-barrel"/>
</dbReference>
<dbReference type="Proteomes" id="UP000198728">
    <property type="component" value="Unassembled WGS sequence"/>
</dbReference>
<evidence type="ECO:0000313" key="2">
    <source>
        <dbReference type="EMBL" id="SFC89715.1"/>
    </source>
</evidence>
<proteinExistence type="predicted"/>
<dbReference type="PANTHER" id="PTHR33336:SF3">
    <property type="entry name" value="ABM DOMAIN-CONTAINING PROTEIN"/>
    <property type="match status" value="1"/>
</dbReference>
<evidence type="ECO:0000259" key="1">
    <source>
        <dbReference type="PROSITE" id="PS51725"/>
    </source>
</evidence>
<dbReference type="InterPro" id="IPR050744">
    <property type="entry name" value="AI-2_Isomerase_LsrG"/>
</dbReference>
<dbReference type="RefSeq" id="WP_093361750.1">
    <property type="nucleotide sequence ID" value="NZ_FOLG01000011.1"/>
</dbReference>
<keyword evidence="3" id="KW-1185">Reference proteome</keyword>
<dbReference type="PANTHER" id="PTHR33336">
    <property type="entry name" value="QUINOL MONOOXYGENASE YGIN-RELATED"/>
    <property type="match status" value="1"/>
</dbReference>
<name>A0A1I1MX18_9RHOB</name>
<dbReference type="Pfam" id="PF03992">
    <property type="entry name" value="ABM"/>
    <property type="match status" value="1"/>
</dbReference>
<dbReference type="InterPro" id="IPR007138">
    <property type="entry name" value="ABM_dom"/>
</dbReference>
<dbReference type="SUPFAM" id="SSF54909">
    <property type="entry name" value="Dimeric alpha+beta barrel"/>
    <property type="match status" value="1"/>
</dbReference>
<dbReference type="STRING" id="441112.SAMN04488094_1112"/>
<reference evidence="2 3" key="1">
    <citation type="submission" date="2016-10" db="EMBL/GenBank/DDBJ databases">
        <authorList>
            <person name="de Groot N.N."/>
        </authorList>
    </citation>
    <scope>NUCLEOTIDE SEQUENCE [LARGE SCALE GENOMIC DNA]</scope>
    <source>
        <strain evidence="2 3">DSM 19548</strain>
    </source>
</reference>
<protein>
    <submittedName>
        <fullName evidence="2">Quinol monooxygenase YgiN</fullName>
    </submittedName>
</protein>
<feature type="domain" description="ABM" evidence="1">
    <location>
        <begin position="4"/>
        <end position="92"/>
    </location>
</feature>
<evidence type="ECO:0000313" key="3">
    <source>
        <dbReference type="Proteomes" id="UP000198728"/>
    </source>
</evidence>
<accession>A0A1I1MX18</accession>